<accession>A0ABZ2G175</accession>
<gene>
    <name evidence="1" type="ORF">V6R86_03555</name>
</gene>
<evidence type="ECO:0008006" key="3">
    <source>
        <dbReference type="Google" id="ProtNLM"/>
    </source>
</evidence>
<name>A0ABZ2G175_9SPHN</name>
<protein>
    <recommendedName>
        <fullName evidence="3">Carboxypeptidase regulatory-like domain-containing protein</fullName>
    </recommendedName>
</protein>
<dbReference type="EMBL" id="CP145607">
    <property type="protein sequence ID" value="WWM69789.1"/>
    <property type="molecule type" value="Genomic_DNA"/>
</dbReference>
<proteinExistence type="predicted"/>
<keyword evidence="2" id="KW-1185">Reference proteome</keyword>
<evidence type="ECO:0000313" key="1">
    <source>
        <dbReference type="EMBL" id="WWM69789.1"/>
    </source>
</evidence>
<dbReference type="RefSeq" id="WP_338502168.1">
    <property type="nucleotide sequence ID" value="NZ_CP145607.1"/>
</dbReference>
<dbReference type="Proteomes" id="UP001382935">
    <property type="component" value="Chromosome"/>
</dbReference>
<sequence>MIGLGATAATAGTVQGRVDITIGGDPVGCNAAKLVPRTPETEQAILARFGSLESSALKVPAEVVTARMAEGQEPGSRETRCYDWRGYGNLVGFRFGNVAPGDYFVTLLSRAGREAYSDDLVRGARKEAIYLMQPVRVTKKGASVRFAYVHK</sequence>
<organism evidence="1 2">
    <name type="scientific">Sphingomonas kaistensis</name>
    <dbReference type="NCBI Taxonomy" id="298708"/>
    <lineage>
        <taxon>Bacteria</taxon>
        <taxon>Pseudomonadati</taxon>
        <taxon>Pseudomonadota</taxon>
        <taxon>Alphaproteobacteria</taxon>
        <taxon>Sphingomonadales</taxon>
        <taxon>Sphingomonadaceae</taxon>
        <taxon>Sphingomonas</taxon>
    </lineage>
</organism>
<evidence type="ECO:0000313" key="2">
    <source>
        <dbReference type="Proteomes" id="UP001382935"/>
    </source>
</evidence>
<reference evidence="1 2" key="1">
    <citation type="submission" date="2024-02" db="EMBL/GenBank/DDBJ databases">
        <title>Full genome sequence of Sphingomonas kaistensis.</title>
        <authorList>
            <person name="Poletto B.L."/>
            <person name="Silva G."/>
            <person name="Galante D."/>
            <person name="Campos K.R."/>
            <person name="Santos M.B.N."/>
            <person name="Sacchi C.T."/>
        </authorList>
    </citation>
    <scope>NUCLEOTIDE SEQUENCE [LARGE SCALE GENOMIC DNA]</scope>
    <source>
        <strain evidence="1 2">MA4R</strain>
    </source>
</reference>